<protein>
    <submittedName>
        <fullName evidence="2">Uncharacterized protein</fullName>
    </submittedName>
</protein>
<name>A0A5S6R6C5_TRIMR</name>
<keyword evidence="1" id="KW-1185">Reference proteome</keyword>
<organism evidence="1 2">
    <name type="scientific">Trichuris muris</name>
    <name type="common">Mouse whipworm</name>
    <dbReference type="NCBI Taxonomy" id="70415"/>
    <lineage>
        <taxon>Eukaryota</taxon>
        <taxon>Metazoa</taxon>
        <taxon>Ecdysozoa</taxon>
        <taxon>Nematoda</taxon>
        <taxon>Enoplea</taxon>
        <taxon>Dorylaimia</taxon>
        <taxon>Trichinellida</taxon>
        <taxon>Trichuridae</taxon>
        <taxon>Trichuris</taxon>
    </lineage>
</organism>
<evidence type="ECO:0000313" key="2">
    <source>
        <dbReference type="WBParaSite" id="TMUE_3000014877.1"/>
    </source>
</evidence>
<dbReference type="WBParaSite" id="TMUE_3000014877.1">
    <property type="protein sequence ID" value="TMUE_3000014877.1"/>
    <property type="gene ID" value="WBGene00302368"/>
</dbReference>
<dbReference type="AlphaFoldDB" id="A0A5S6R6C5"/>
<reference evidence="2" key="1">
    <citation type="submission" date="2019-12" db="UniProtKB">
        <authorList>
            <consortium name="WormBaseParasite"/>
        </authorList>
    </citation>
    <scope>IDENTIFICATION</scope>
</reference>
<accession>A0A5S6R6C5</accession>
<evidence type="ECO:0000313" key="1">
    <source>
        <dbReference type="Proteomes" id="UP000046395"/>
    </source>
</evidence>
<sequence>MQIDAGLFKFDCGFFLCKSSARADEQEAVYCKKQKQKAKGKEAKSKSEGGRRQRSYIALLDLRICRPTGAEKPWQVHQGESFHIPRAPITCSRKGDGDCTKAAALMF</sequence>
<proteinExistence type="predicted"/>
<dbReference type="Proteomes" id="UP000046395">
    <property type="component" value="Unassembled WGS sequence"/>
</dbReference>